<keyword evidence="1" id="KW-0808">Transferase</keyword>
<name>A0ABV1ZQB8_9ACTN</name>
<protein>
    <submittedName>
        <fullName evidence="1">Class I SAM-dependent methyltransferase</fullName>
        <ecNumber evidence="1">2.1.-.-</ecNumber>
    </submittedName>
</protein>
<dbReference type="EMBL" id="JBEQNB010000002">
    <property type="protein sequence ID" value="MES0833119.1"/>
    <property type="molecule type" value="Genomic_DNA"/>
</dbReference>
<dbReference type="InterPro" id="IPR029063">
    <property type="entry name" value="SAM-dependent_MTases_sf"/>
</dbReference>
<dbReference type="Gene3D" id="3.40.50.150">
    <property type="entry name" value="Vaccinia Virus protein VP39"/>
    <property type="match status" value="1"/>
</dbReference>
<reference evidence="1 2" key="1">
    <citation type="submission" date="2024-06" db="EMBL/GenBank/DDBJ databases">
        <authorList>
            <person name="Bataeva Y.V."/>
            <person name="Grigorian L.N."/>
            <person name="Solomentsev V.I."/>
        </authorList>
    </citation>
    <scope>NUCLEOTIDE SEQUENCE [LARGE SCALE GENOMIC DNA]</scope>
    <source>
        <strain evidence="2">SCPM-O-B-12605 (RCAM04882)</strain>
    </source>
</reference>
<organism evidence="1 2">
    <name type="scientific">Nocardiopsis tropica</name>
    <dbReference type="NCBI Taxonomy" id="109330"/>
    <lineage>
        <taxon>Bacteria</taxon>
        <taxon>Bacillati</taxon>
        <taxon>Actinomycetota</taxon>
        <taxon>Actinomycetes</taxon>
        <taxon>Streptosporangiales</taxon>
        <taxon>Nocardiopsidaceae</taxon>
        <taxon>Nocardiopsis</taxon>
    </lineage>
</organism>
<dbReference type="GO" id="GO:0032259">
    <property type="term" value="P:methylation"/>
    <property type="evidence" value="ECO:0007669"/>
    <property type="project" value="UniProtKB-KW"/>
</dbReference>
<keyword evidence="2" id="KW-1185">Reference proteome</keyword>
<dbReference type="RefSeq" id="WP_344177290.1">
    <property type="nucleotide sequence ID" value="NZ_JBEQNA010000001.1"/>
</dbReference>
<accession>A0ABV1ZQB8</accession>
<dbReference type="Gene3D" id="2.20.130.10">
    <property type="entry name" value="CAC2371-like domains"/>
    <property type="match status" value="1"/>
</dbReference>
<dbReference type="GO" id="GO:0008168">
    <property type="term" value="F:methyltransferase activity"/>
    <property type="evidence" value="ECO:0007669"/>
    <property type="project" value="UniProtKB-KW"/>
</dbReference>
<dbReference type="Proteomes" id="UP001432401">
    <property type="component" value="Unassembled WGS sequence"/>
</dbReference>
<dbReference type="SUPFAM" id="SSF53335">
    <property type="entry name" value="S-adenosyl-L-methionine-dependent methyltransferases"/>
    <property type="match status" value="1"/>
</dbReference>
<proteinExistence type="predicted"/>
<dbReference type="EC" id="2.1.-.-" evidence="1"/>
<sequence length="258" mass="28052">MSPPSPTVEARVVDGYRHRAALARAEARPVEPTLLPEALTGVREVVEFPCGSGHFLTSYARAGVRARLIDGSSHMLAEAIRHAREAGTRELAVGHHLLHHLPALPTADLMVVPNGALNQLAALTDTTTVLSRLRTSVQTGTRMLLQAVDPTTEGTCFYTPHLTDRVWTRDHTVTTPAGYTVHRRRRQHHAPDRTQVKIEFAYTTPGTPGLAARTARVHLVLPHPDQVLGAAADAGWSTITQARHAGFIELLTEAGEVR</sequence>
<evidence type="ECO:0000313" key="2">
    <source>
        <dbReference type="Proteomes" id="UP001432401"/>
    </source>
</evidence>
<evidence type="ECO:0000313" key="1">
    <source>
        <dbReference type="EMBL" id="MES0833119.1"/>
    </source>
</evidence>
<gene>
    <name evidence="1" type="ORF">ABUK86_04995</name>
</gene>
<comment type="caution">
    <text evidence="1">The sequence shown here is derived from an EMBL/GenBank/DDBJ whole genome shotgun (WGS) entry which is preliminary data.</text>
</comment>
<keyword evidence="1" id="KW-0489">Methyltransferase</keyword>